<dbReference type="Proteomes" id="UP000434475">
    <property type="component" value="Unassembled WGS sequence"/>
</dbReference>
<protein>
    <submittedName>
        <fullName evidence="1">Uncharacterized protein</fullName>
    </submittedName>
</protein>
<dbReference type="EMBL" id="WKPR01000020">
    <property type="protein sequence ID" value="MSB21189.1"/>
    <property type="molecule type" value="Genomic_DNA"/>
</dbReference>
<sequence length="108" mass="12103">MSSKPHRTTRTARTRSRKFSGRCESCGKPLCSCRAYQYTDESNGAITANAPYLCRDCYETRYGVKIPTEVDAYKARLLGVLGRYADSVEGAPARDLALRVMRLIENTD</sequence>
<dbReference type="AlphaFoldDB" id="A0A6I2R5V0"/>
<organism evidence="1 2">
    <name type="scientific">Flavonifractor plautii</name>
    <name type="common">Fusobacterium plautii</name>
    <dbReference type="NCBI Taxonomy" id="292800"/>
    <lineage>
        <taxon>Bacteria</taxon>
        <taxon>Bacillati</taxon>
        <taxon>Bacillota</taxon>
        <taxon>Clostridia</taxon>
        <taxon>Eubacteriales</taxon>
        <taxon>Oscillospiraceae</taxon>
        <taxon>Flavonifractor</taxon>
    </lineage>
</organism>
<name>A0A6I2R5V0_FLAPL</name>
<proteinExistence type="predicted"/>
<evidence type="ECO:0000313" key="1">
    <source>
        <dbReference type="EMBL" id="MSB21189.1"/>
    </source>
</evidence>
<reference evidence="1 2" key="1">
    <citation type="journal article" date="2019" name="Nat. Med.">
        <title>A library of human gut bacterial isolates paired with longitudinal multiomics data enables mechanistic microbiome research.</title>
        <authorList>
            <person name="Poyet M."/>
            <person name="Groussin M."/>
            <person name="Gibbons S.M."/>
            <person name="Avila-Pacheco J."/>
            <person name="Jiang X."/>
            <person name="Kearney S.M."/>
            <person name="Perrotta A.R."/>
            <person name="Berdy B."/>
            <person name="Zhao S."/>
            <person name="Lieberman T.D."/>
            <person name="Swanson P.K."/>
            <person name="Smith M."/>
            <person name="Roesemann S."/>
            <person name="Alexander J.E."/>
            <person name="Rich S.A."/>
            <person name="Livny J."/>
            <person name="Vlamakis H."/>
            <person name="Clish C."/>
            <person name="Bullock K."/>
            <person name="Deik A."/>
            <person name="Scott J."/>
            <person name="Pierce K.A."/>
            <person name="Xavier R.J."/>
            <person name="Alm E.J."/>
        </authorList>
    </citation>
    <scope>NUCLEOTIDE SEQUENCE [LARGE SCALE GENOMIC DNA]</scope>
    <source>
        <strain evidence="1 2">BIOML-A2</strain>
    </source>
</reference>
<dbReference type="RefSeq" id="WP_172697913.1">
    <property type="nucleotide sequence ID" value="NZ_WKPR01000020.1"/>
</dbReference>
<evidence type="ECO:0000313" key="2">
    <source>
        <dbReference type="Proteomes" id="UP000434475"/>
    </source>
</evidence>
<gene>
    <name evidence="1" type="ORF">GKE97_16920</name>
</gene>
<accession>A0A6I2R5V0</accession>
<comment type="caution">
    <text evidence="1">The sequence shown here is derived from an EMBL/GenBank/DDBJ whole genome shotgun (WGS) entry which is preliminary data.</text>
</comment>